<dbReference type="GO" id="GO:0009251">
    <property type="term" value="P:glucan catabolic process"/>
    <property type="evidence" value="ECO:0007669"/>
    <property type="project" value="TreeGrafter"/>
</dbReference>
<proteinExistence type="inferred from homology"/>
<sequence length="746" mass="82308">MNTRKTLRLLFFLCMFSCIKPYLYSQQLNYDKEVESLLSKMTLDEKIGQMNQLNFYELNDELIEKVKRGETGSLLNTTDPKTVNLLQKAAVESRLGIPLLIARDVIHGYKTIFPIPLGQAASFDPQIAETGARIAAIEASETGIRWTFAPMIDVVRDARWGRIAESPGEDPYLTAIMGEAMVRGFQGTDLTNPTSIAACAKHFVGYGASEGGRDYNSTSITPHTLKNVYLPPFQKAIDAGLATVMTSFNDNDGIPSSGNKYLLKNILREQMGFNGLIVSDWNSVGEMITHGFAAEGKDAAMLSANAGLDMEMNTELYAKHLKHLVEEGKVSVTDIDNSVRYILKLKYRLGLFSKPYVDVNQPTTIYSDEHLQAAKDAALRSAVLLKNENVLPLKETQKIAFIGPMADAPHDQLGTWIFDGEDSHTVTPIGALKSGEEYKSLKFDYEPILRSSTDTDTSNFSKIQEIVKKSDVAVVFLGEESRLSGEAHSLSNINLIGVQSELLKEVKKAGKPVVLVIMAGRPLTIERDLPYADAVLYNFHPGTMGGPAILDLLFGKANPSGKLPVTFVREVGQIPLYYNHNNTGRPAPDNAKTLYTDETNTKQTSVGDVSFYLDSGKEPLYPFGYGLSYSKFEYSDLTLSSKVMEMSDTLVVSAILKNTSNIEGTEVVQLYIRDLVGSIIRPVKELKGFQRVSLKGGESKTVRFTLSAEDLSFYGMDMTKRAEPGYFNVWVGGSSKAELSETFLLQ</sequence>
<dbReference type="SUPFAM" id="SSF52279">
    <property type="entry name" value="Beta-D-glucan exohydrolase, C-terminal domain"/>
    <property type="match status" value="1"/>
</dbReference>
<evidence type="ECO:0000256" key="6">
    <source>
        <dbReference type="ARBA" id="ARBA00023295"/>
    </source>
</evidence>
<dbReference type="EMBL" id="FQUC01000003">
    <property type="protein sequence ID" value="SHE99555.1"/>
    <property type="molecule type" value="Genomic_DNA"/>
</dbReference>
<evidence type="ECO:0000313" key="9">
    <source>
        <dbReference type="EMBL" id="SHE99555.1"/>
    </source>
</evidence>
<dbReference type="Proteomes" id="UP000184480">
    <property type="component" value="Unassembled WGS sequence"/>
</dbReference>
<dbReference type="SUPFAM" id="SSF51445">
    <property type="entry name" value="(Trans)glycosidases"/>
    <property type="match status" value="1"/>
</dbReference>
<dbReference type="Pfam" id="PF01915">
    <property type="entry name" value="Glyco_hydro_3_C"/>
    <property type="match status" value="1"/>
</dbReference>
<evidence type="ECO:0000259" key="8">
    <source>
        <dbReference type="SMART" id="SM01217"/>
    </source>
</evidence>
<keyword evidence="10" id="KW-1185">Reference proteome</keyword>
<dbReference type="SMART" id="SM01217">
    <property type="entry name" value="Fn3_like"/>
    <property type="match status" value="1"/>
</dbReference>
<dbReference type="GO" id="GO:0008422">
    <property type="term" value="F:beta-glucosidase activity"/>
    <property type="evidence" value="ECO:0007669"/>
    <property type="project" value="UniProtKB-EC"/>
</dbReference>
<evidence type="ECO:0000256" key="5">
    <source>
        <dbReference type="ARBA" id="ARBA00022801"/>
    </source>
</evidence>
<accession>A0A1M4Y1H6</accession>
<evidence type="ECO:0000256" key="7">
    <source>
        <dbReference type="RuleBase" id="RU361161"/>
    </source>
</evidence>
<dbReference type="RefSeq" id="WP_082141880.1">
    <property type="nucleotide sequence ID" value="NZ_BBXL01000003.1"/>
</dbReference>
<dbReference type="FunFam" id="3.20.20.300:FF:000005">
    <property type="entry name" value="Periplasmic beta-glucosidase"/>
    <property type="match status" value="1"/>
</dbReference>
<evidence type="ECO:0000256" key="1">
    <source>
        <dbReference type="ARBA" id="ARBA00000448"/>
    </source>
</evidence>
<dbReference type="PROSITE" id="PS00775">
    <property type="entry name" value="GLYCOSYL_HYDROL_F3"/>
    <property type="match status" value="1"/>
</dbReference>
<organism evidence="9 10">
    <name type="scientific">Dysgonomonas macrotermitis</name>
    <dbReference type="NCBI Taxonomy" id="1346286"/>
    <lineage>
        <taxon>Bacteria</taxon>
        <taxon>Pseudomonadati</taxon>
        <taxon>Bacteroidota</taxon>
        <taxon>Bacteroidia</taxon>
        <taxon>Bacteroidales</taxon>
        <taxon>Dysgonomonadaceae</taxon>
        <taxon>Dysgonomonas</taxon>
    </lineage>
</organism>
<dbReference type="Pfam" id="PF00933">
    <property type="entry name" value="Glyco_hydro_3"/>
    <property type="match status" value="1"/>
</dbReference>
<dbReference type="AlphaFoldDB" id="A0A1M4Y1H6"/>
<dbReference type="STRING" id="1346286.SAMN05444362_10345"/>
<dbReference type="Gene3D" id="3.40.50.1700">
    <property type="entry name" value="Glycoside hydrolase family 3 C-terminal domain"/>
    <property type="match status" value="1"/>
</dbReference>
<dbReference type="InterPro" id="IPR051915">
    <property type="entry name" value="Cellulose_Degrad_GH3"/>
</dbReference>
<dbReference type="InterPro" id="IPR017853">
    <property type="entry name" value="GH"/>
</dbReference>
<gene>
    <name evidence="9" type="ORF">SAMN05444362_10345</name>
</gene>
<protein>
    <recommendedName>
        <fullName evidence="3">beta-glucosidase</fullName>
        <ecNumber evidence="3">3.2.1.21</ecNumber>
    </recommendedName>
</protein>
<dbReference type="PANTHER" id="PTHR30620:SF16">
    <property type="entry name" value="LYSOSOMAL BETA GLUCOSIDASE"/>
    <property type="match status" value="1"/>
</dbReference>
<evidence type="ECO:0000256" key="2">
    <source>
        <dbReference type="ARBA" id="ARBA00005336"/>
    </source>
</evidence>
<dbReference type="Pfam" id="PF14310">
    <property type="entry name" value="Fn3-like"/>
    <property type="match status" value="1"/>
</dbReference>
<dbReference type="InterPro" id="IPR036881">
    <property type="entry name" value="Glyco_hydro_3_C_sf"/>
</dbReference>
<dbReference type="Gene3D" id="2.60.40.10">
    <property type="entry name" value="Immunoglobulins"/>
    <property type="match status" value="1"/>
</dbReference>
<dbReference type="InterPro" id="IPR036962">
    <property type="entry name" value="Glyco_hydro_3_N_sf"/>
</dbReference>
<feature type="domain" description="Fibronectin type III-like" evidence="8">
    <location>
        <begin position="666"/>
        <end position="735"/>
    </location>
</feature>
<evidence type="ECO:0000256" key="3">
    <source>
        <dbReference type="ARBA" id="ARBA00012744"/>
    </source>
</evidence>
<name>A0A1M4Y1H6_9BACT</name>
<dbReference type="FunFam" id="2.60.40.10:FF:000495">
    <property type="entry name" value="Periplasmic beta-glucosidase"/>
    <property type="match status" value="1"/>
</dbReference>
<keyword evidence="5 7" id="KW-0378">Hydrolase</keyword>
<comment type="catalytic activity">
    <reaction evidence="1">
        <text>Hydrolysis of terminal, non-reducing beta-D-glucosyl residues with release of beta-D-glucose.</text>
        <dbReference type="EC" id="3.2.1.21"/>
    </reaction>
</comment>
<keyword evidence="4" id="KW-0732">Signal</keyword>
<dbReference type="PRINTS" id="PR00133">
    <property type="entry name" value="GLHYDRLASE3"/>
</dbReference>
<dbReference type="NCBIfam" id="NF011678">
    <property type="entry name" value="PRK15098.1"/>
    <property type="match status" value="1"/>
</dbReference>
<dbReference type="EC" id="3.2.1.21" evidence="3"/>
<dbReference type="InterPro" id="IPR001764">
    <property type="entry name" value="Glyco_hydro_3_N"/>
</dbReference>
<evidence type="ECO:0000313" key="10">
    <source>
        <dbReference type="Proteomes" id="UP000184480"/>
    </source>
</evidence>
<dbReference type="PANTHER" id="PTHR30620">
    <property type="entry name" value="PERIPLASMIC BETA-GLUCOSIDASE-RELATED"/>
    <property type="match status" value="1"/>
</dbReference>
<evidence type="ECO:0000256" key="4">
    <source>
        <dbReference type="ARBA" id="ARBA00022729"/>
    </source>
</evidence>
<dbReference type="Gene3D" id="3.20.20.300">
    <property type="entry name" value="Glycoside hydrolase, family 3, N-terminal domain"/>
    <property type="match status" value="1"/>
</dbReference>
<dbReference type="InterPro" id="IPR026891">
    <property type="entry name" value="Fn3-like"/>
</dbReference>
<comment type="similarity">
    <text evidence="2 7">Belongs to the glycosyl hydrolase 3 family.</text>
</comment>
<keyword evidence="6 7" id="KW-0326">Glycosidase</keyword>
<dbReference type="InterPro" id="IPR002772">
    <property type="entry name" value="Glyco_hydro_3_C"/>
</dbReference>
<dbReference type="InterPro" id="IPR013783">
    <property type="entry name" value="Ig-like_fold"/>
</dbReference>
<dbReference type="InterPro" id="IPR019800">
    <property type="entry name" value="Glyco_hydro_3_AS"/>
</dbReference>
<reference evidence="10" key="1">
    <citation type="submission" date="2016-11" db="EMBL/GenBank/DDBJ databases">
        <authorList>
            <person name="Varghese N."/>
            <person name="Submissions S."/>
        </authorList>
    </citation>
    <scope>NUCLEOTIDE SEQUENCE [LARGE SCALE GENOMIC DNA]</scope>
    <source>
        <strain evidence="10">DSM 27370</strain>
    </source>
</reference>